<keyword evidence="1" id="KW-0812">Transmembrane</keyword>
<organism evidence="3 4">
    <name type="scientific">Giardia intestinalis</name>
    <name type="common">Giardia lamblia</name>
    <dbReference type="NCBI Taxonomy" id="5741"/>
    <lineage>
        <taxon>Eukaryota</taxon>
        <taxon>Metamonada</taxon>
        <taxon>Diplomonadida</taxon>
        <taxon>Hexamitidae</taxon>
        <taxon>Giardiinae</taxon>
        <taxon>Giardia</taxon>
    </lineage>
</organism>
<dbReference type="PROSITE" id="PS00022">
    <property type="entry name" value="EGF_1"/>
    <property type="match status" value="1"/>
</dbReference>
<dbReference type="SMART" id="SM00181">
    <property type="entry name" value="EGF"/>
    <property type="match status" value="4"/>
</dbReference>
<evidence type="ECO:0000313" key="3">
    <source>
        <dbReference type="EMBL" id="ESU39630.1"/>
    </source>
</evidence>
<evidence type="ECO:0000313" key="4">
    <source>
        <dbReference type="Proteomes" id="UP000018320"/>
    </source>
</evidence>
<evidence type="ECO:0000259" key="2">
    <source>
        <dbReference type="PROSITE" id="PS00022"/>
    </source>
</evidence>
<keyword evidence="1" id="KW-1133">Transmembrane helix</keyword>
<dbReference type="VEuPathDB" id="GiardiaDB:GL50803_0014360"/>
<sequence length="403" mass="44727">MMSECVKNAIGCSCISDPQTKEEICLCSDKYMARDGICQSRACYDPLTDSFCSNYPGALCDNTNHKCLCARDYLVSVNGRCIADNCVTEDLNTKEKTECWGRGYCLLDFGGGNCVCFDAYVNRVLCRFCNPDVAIEKTTPGILPVCVPKVCLDPETLDPNVVCNGYGTCEPHLRSTGSTTYSCVCNEAFADVNNSCYPLECVSMTFYGVGQPSVCNGYGTCNIATKTCTCNHPYTGTFCRSCLPGFESYYTITHSTINFSCLPRTCFDGRTNSFCTGYGSCALGSETQTYKCNCNKDATFSSSFSMLCVPTQLLQRGVKRHLLLGLIVLTVLLTMAILGLALYFLAKFLVFRRKNKQRIAYIKERKTEIARNLHKEAKQESEVLSSRSVLSTSDYINFQRRYM</sequence>
<dbReference type="Proteomes" id="UP000018320">
    <property type="component" value="Unassembled WGS sequence"/>
</dbReference>
<feature type="transmembrane region" description="Helical" evidence="1">
    <location>
        <begin position="322"/>
        <end position="346"/>
    </location>
</feature>
<dbReference type="VEuPathDB" id="GiardiaDB:DHA2_151195"/>
<dbReference type="VEuPathDB" id="GiardiaDB:GL50581_1139"/>
<proteinExistence type="predicted"/>
<protein>
    <recommendedName>
        <fullName evidence="2">EGF-like domain-containing protein</fullName>
    </recommendedName>
</protein>
<dbReference type="EMBL" id="AHGT01000002">
    <property type="protein sequence ID" value="ESU39630.1"/>
    <property type="molecule type" value="Genomic_DNA"/>
</dbReference>
<name>V6TRJ8_GIAIN</name>
<feature type="domain" description="EGF-like" evidence="2">
    <location>
        <begin position="228"/>
        <end position="239"/>
    </location>
</feature>
<dbReference type="InterPro" id="IPR000742">
    <property type="entry name" value="EGF"/>
</dbReference>
<dbReference type="AlphaFoldDB" id="V6TRJ8"/>
<dbReference type="VEuPathDB" id="GiardiaDB:QR46_2667"/>
<evidence type="ECO:0000256" key="1">
    <source>
        <dbReference type="SAM" id="Phobius"/>
    </source>
</evidence>
<keyword evidence="1" id="KW-0472">Membrane</keyword>
<reference evidence="3 4" key="2">
    <citation type="journal article" date="2013" name="Genome Biol. Evol.">
        <title>Genome sequencing of Giardia lamblia genotypes A2 and B isolates (DH and GS) and comparative analysis with the genomes of genotypes A1 and E (WB and Pig).</title>
        <authorList>
            <person name="Adam R.D."/>
            <person name="Dahlstrom E.W."/>
            <person name="Martens C.A."/>
            <person name="Bruno D.P."/>
            <person name="Barbian K.D."/>
            <person name="Ricklefs S.M."/>
            <person name="Hernandez M.M."/>
            <person name="Narla N.P."/>
            <person name="Patel R.B."/>
            <person name="Porcella S.F."/>
            <person name="Nash T.E."/>
        </authorList>
    </citation>
    <scope>NUCLEOTIDE SEQUENCE [LARGE SCALE GENOMIC DNA]</scope>
    <source>
        <strain evidence="3 4">DH</strain>
    </source>
</reference>
<comment type="caution">
    <text evidence="3">The sequence shown here is derived from an EMBL/GenBank/DDBJ whole genome shotgun (WGS) entry which is preliminary data.</text>
</comment>
<gene>
    <name evidence="3" type="ORF">DHA2_151195</name>
</gene>
<accession>V6TRJ8</accession>
<reference evidence="4" key="1">
    <citation type="submission" date="2012-02" db="EMBL/GenBank/DDBJ databases">
        <title>Genome sequencing of Giardia lamblia Genotypes A2 and B isolates (DH and GS) and comparative analysis with the genomes of Genotypes A1 and E (WB and Pig).</title>
        <authorList>
            <person name="Adam R."/>
            <person name="Dahlstrom E."/>
            <person name="Martens C."/>
            <person name="Bruno D."/>
            <person name="Barbian K."/>
            <person name="Porcella S.F."/>
            <person name="Nash T."/>
        </authorList>
    </citation>
    <scope>NUCLEOTIDE SEQUENCE</scope>
    <source>
        <strain evidence="4">DH</strain>
    </source>
</reference>